<dbReference type="InterPro" id="IPR029063">
    <property type="entry name" value="SAM-dependent_MTases_sf"/>
</dbReference>
<dbReference type="GO" id="GO:0043565">
    <property type="term" value="F:sequence-specific DNA binding"/>
    <property type="evidence" value="ECO:0007669"/>
    <property type="project" value="TreeGrafter"/>
</dbReference>
<dbReference type="EC" id="2.1.1.72" evidence="2 7"/>
<dbReference type="PIRSF" id="PIRSF000398">
    <property type="entry name" value="M_m6A_EcoRV"/>
    <property type="match status" value="1"/>
</dbReference>
<dbReference type="InterPro" id="IPR023095">
    <property type="entry name" value="Ade_MeTrfase_dom_2"/>
</dbReference>
<comment type="catalytic activity">
    <reaction evidence="6 7">
        <text>a 2'-deoxyadenosine in DNA + S-adenosyl-L-methionine = an N(6)-methyl-2'-deoxyadenosine in DNA + S-adenosyl-L-homocysteine + H(+)</text>
        <dbReference type="Rhea" id="RHEA:15197"/>
        <dbReference type="Rhea" id="RHEA-COMP:12418"/>
        <dbReference type="Rhea" id="RHEA-COMP:12419"/>
        <dbReference type="ChEBI" id="CHEBI:15378"/>
        <dbReference type="ChEBI" id="CHEBI:57856"/>
        <dbReference type="ChEBI" id="CHEBI:59789"/>
        <dbReference type="ChEBI" id="CHEBI:90615"/>
        <dbReference type="ChEBI" id="CHEBI:90616"/>
        <dbReference type="EC" id="2.1.1.72"/>
    </reaction>
</comment>
<evidence type="ECO:0000256" key="4">
    <source>
        <dbReference type="ARBA" id="ARBA00022679"/>
    </source>
</evidence>
<name>A0A174ZDW1_9FIRM</name>
<evidence type="ECO:0000256" key="3">
    <source>
        <dbReference type="ARBA" id="ARBA00022603"/>
    </source>
</evidence>
<dbReference type="Gene3D" id="3.40.50.150">
    <property type="entry name" value="Vaccinia Virus protein VP39"/>
    <property type="match status" value="1"/>
</dbReference>
<dbReference type="GO" id="GO:1904047">
    <property type="term" value="F:S-adenosyl-L-methionine binding"/>
    <property type="evidence" value="ECO:0007669"/>
    <property type="project" value="TreeGrafter"/>
</dbReference>
<comment type="similarity">
    <text evidence="1 7">Belongs to the N(4)/N(6)-methyltransferase family.</text>
</comment>
<evidence type="ECO:0000256" key="7">
    <source>
        <dbReference type="RuleBase" id="RU361257"/>
    </source>
</evidence>
<dbReference type="InterPro" id="IPR012327">
    <property type="entry name" value="MeTrfase_D12"/>
</dbReference>
<accession>A0A174ZDW1</accession>
<dbReference type="PANTHER" id="PTHR30481">
    <property type="entry name" value="DNA ADENINE METHYLASE"/>
    <property type="match status" value="1"/>
</dbReference>
<dbReference type="PROSITE" id="PS00092">
    <property type="entry name" value="N6_MTASE"/>
    <property type="match status" value="1"/>
</dbReference>
<evidence type="ECO:0000256" key="2">
    <source>
        <dbReference type="ARBA" id="ARBA00011900"/>
    </source>
</evidence>
<protein>
    <recommendedName>
        <fullName evidence="2 7">Site-specific DNA-methyltransferase (adenine-specific)</fullName>
        <ecNumber evidence="2 7">2.1.1.72</ecNumber>
    </recommendedName>
</protein>
<dbReference type="GO" id="GO:0006298">
    <property type="term" value="P:mismatch repair"/>
    <property type="evidence" value="ECO:0007669"/>
    <property type="project" value="TreeGrafter"/>
</dbReference>
<evidence type="ECO:0000313" key="9">
    <source>
        <dbReference type="Proteomes" id="UP000095780"/>
    </source>
</evidence>
<gene>
    <name evidence="8" type="primary">fokIM_1</name>
    <name evidence="8" type="ORF">ERS852492_01604</name>
</gene>
<dbReference type="Proteomes" id="UP000095780">
    <property type="component" value="Unassembled WGS sequence"/>
</dbReference>
<keyword evidence="5 7" id="KW-0949">S-adenosyl-L-methionine</keyword>
<sequence length="310" mass="36541">MLEQHPEELQNSYISSKNKEVINNMYDKSPLNYVGGKYKMLPQIMRFFPRRINNMYDLFAGGCDVCTNIQANNIFANDINFFVIDIYRAFQAMNINELLDVIDGIIEEWDLSMDNEASYLAFRNHYNSLPVAQRNPIELYVLVCYSFNYQFRFNNHHGFNNPFGRNRSSFNSTMRENLIVFHSKLNNIQFTSCNFLDLNLAFLGQGDFLYADPPYRITTASYNDGRRGFEGWSLEDDLRLFELLDDLNQRGVKFALSNVTHHKGNTNDALIQWKRQNHYHAHRINYNYNNSNYHSQNTNQETREVLITNY</sequence>
<dbReference type="GO" id="GO:0009007">
    <property type="term" value="F:site-specific DNA-methyltransferase (adenine-specific) activity"/>
    <property type="evidence" value="ECO:0007669"/>
    <property type="project" value="UniProtKB-UniRule"/>
</dbReference>
<evidence type="ECO:0000256" key="1">
    <source>
        <dbReference type="ARBA" id="ARBA00006594"/>
    </source>
</evidence>
<evidence type="ECO:0000256" key="6">
    <source>
        <dbReference type="ARBA" id="ARBA00047942"/>
    </source>
</evidence>
<dbReference type="AlphaFoldDB" id="A0A174ZDW1"/>
<dbReference type="GO" id="GO:0009307">
    <property type="term" value="P:DNA restriction-modification system"/>
    <property type="evidence" value="ECO:0007669"/>
    <property type="project" value="InterPro"/>
</dbReference>
<dbReference type="PRINTS" id="PR00505">
    <property type="entry name" value="D12N6MTFRASE"/>
</dbReference>
<dbReference type="InterPro" id="IPR002052">
    <property type="entry name" value="DNA_methylase_N6_adenine_CS"/>
</dbReference>
<dbReference type="EMBL" id="CZBV01000004">
    <property type="protein sequence ID" value="CUQ85374.1"/>
    <property type="molecule type" value="Genomic_DNA"/>
</dbReference>
<dbReference type="Gene3D" id="1.10.1020.10">
    <property type="entry name" value="Adenine-specific Methyltransferase, Domain 2"/>
    <property type="match status" value="1"/>
</dbReference>
<evidence type="ECO:0000313" key="8">
    <source>
        <dbReference type="EMBL" id="CUQ85374.1"/>
    </source>
</evidence>
<dbReference type="PANTHER" id="PTHR30481:SF3">
    <property type="entry name" value="DNA ADENINE METHYLASE"/>
    <property type="match status" value="1"/>
</dbReference>
<dbReference type="InterPro" id="IPR012263">
    <property type="entry name" value="M_m6A_EcoRV"/>
</dbReference>
<keyword evidence="3 7" id="KW-0489">Methyltransferase</keyword>
<dbReference type="GO" id="GO:0032259">
    <property type="term" value="P:methylation"/>
    <property type="evidence" value="ECO:0007669"/>
    <property type="project" value="UniProtKB-KW"/>
</dbReference>
<dbReference type="SUPFAM" id="SSF53335">
    <property type="entry name" value="S-adenosyl-L-methionine-dependent methyltransferases"/>
    <property type="match status" value="1"/>
</dbReference>
<organism evidence="8 9">
    <name type="scientific">Lachnospira eligens</name>
    <dbReference type="NCBI Taxonomy" id="39485"/>
    <lineage>
        <taxon>Bacteria</taxon>
        <taxon>Bacillati</taxon>
        <taxon>Bacillota</taxon>
        <taxon>Clostridia</taxon>
        <taxon>Lachnospirales</taxon>
        <taxon>Lachnospiraceae</taxon>
        <taxon>Lachnospira</taxon>
    </lineage>
</organism>
<reference evidence="8 9" key="1">
    <citation type="submission" date="2015-09" db="EMBL/GenBank/DDBJ databases">
        <authorList>
            <consortium name="Pathogen Informatics"/>
        </authorList>
    </citation>
    <scope>NUCLEOTIDE SEQUENCE [LARGE SCALE GENOMIC DNA]</scope>
    <source>
        <strain evidence="8 9">2789STDY5834878</strain>
    </source>
</reference>
<keyword evidence="4 7" id="KW-0808">Transferase</keyword>
<dbReference type="NCBIfam" id="TIGR00571">
    <property type="entry name" value="dam"/>
    <property type="match status" value="1"/>
</dbReference>
<dbReference type="Pfam" id="PF02086">
    <property type="entry name" value="MethyltransfD12"/>
    <property type="match status" value="1"/>
</dbReference>
<evidence type="ECO:0000256" key="5">
    <source>
        <dbReference type="ARBA" id="ARBA00022691"/>
    </source>
</evidence>
<proteinExistence type="inferred from homology"/>